<keyword evidence="2" id="KW-1185">Reference proteome</keyword>
<evidence type="ECO:0000313" key="2">
    <source>
        <dbReference type="Proteomes" id="UP000643701"/>
    </source>
</evidence>
<protein>
    <submittedName>
        <fullName evidence="1">DUF2345 domain-containing protein</fullName>
    </submittedName>
</protein>
<dbReference type="AlphaFoldDB" id="A0A967E3B6"/>
<feature type="non-terminal residue" evidence="1">
    <location>
        <position position="188"/>
    </location>
</feature>
<comment type="caution">
    <text evidence="1">The sequence shown here is derived from an EMBL/GenBank/DDBJ whole genome shotgun (WGS) entry which is preliminary data.</text>
</comment>
<name>A0A967E3B6_9FLAO</name>
<reference evidence="1" key="1">
    <citation type="submission" date="2020-03" db="EMBL/GenBank/DDBJ databases">
        <title>Psychroflexus Maritimus sp. nov., isolate from marine sediment.</title>
        <authorList>
            <person name="Zhong Y.-L."/>
        </authorList>
    </citation>
    <scope>NUCLEOTIDE SEQUENCE</scope>
    <source>
        <strain evidence="1">C1</strain>
    </source>
</reference>
<evidence type="ECO:0000313" key="1">
    <source>
        <dbReference type="EMBL" id="NGZ90544.1"/>
    </source>
</evidence>
<sequence length="188" mass="20179">EVENNAPEVFPLGTTQVTWTLTDENGQIISAQQNVTVTTATGETDYPTILIAPEDITIVADGNSSEITNIDLGTPTAQSCLNYTLTNNAPETYPIGNTIITWALLDENGGVILTAEQIVSVVVYFYLNENGVTCMCPDAPFGASGEVNGVIYTKRTKEQITPQNAATTCTSGITDLSYLFWDVTLNQS</sequence>
<proteinExistence type="predicted"/>
<gene>
    <name evidence="1" type="ORF">G7034_09785</name>
</gene>
<organism evidence="1 2">
    <name type="scientific">Psychroflexus maritimus</name>
    <dbReference type="NCBI Taxonomy" id="2714865"/>
    <lineage>
        <taxon>Bacteria</taxon>
        <taxon>Pseudomonadati</taxon>
        <taxon>Bacteroidota</taxon>
        <taxon>Flavobacteriia</taxon>
        <taxon>Flavobacteriales</taxon>
        <taxon>Flavobacteriaceae</taxon>
        <taxon>Psychroflexus</taxon>
    </lineage>
</organism>
<accession>A0A967E3B6</accession>
<dbReference type="EMBL" id="JAANAS010000076">
    <property type="protein sequence ID" value="NGZ90544.1"/>
    <property type="molecule type" value="Genomic_DNA"/>
</dbReference>
<dbReference type="Proteomes" id="UP000643701">
    <property type="component" value="Unassembled WGS sequence"/>
</dbReference>
<feature type="non-terminal residue" evidence="1">
    <location>
        <position position="1"/>
    </location>
</feature>